<dbReference type="GO" id="GO:0007283">
    <property type="term" value="P:spermatogenesis"/>
    <property type="evidence" value="ECO:0007669"/>
    <property type="project" value="TreeGrafter"/>
</dbReference>
<dbReference type="InterPro" id="IPR002999">
    <property type="entry name" value="Tudor"/>
</dbReference>
<dbReference type="GO" id="GO:0043186">
    <property type="term" value="C:P granule"/>
    <property type="evidence" value="ECO:0007669"/>
    <property type="project" value="TreeGrafter"/>
</dbReference>
<gene>
    <name evidence="3" type="ORF">g.25982</name>
    <name evidence="2" type="ORF">g.25983</name>
</gene>
<dbReference type="PROSITE" id="PS50304">
    <property type="entry name" value="TUDOR"/>
    <property type="match status" value="1"/>
</dbReference>
<dbReference type="Pfam" id="PF00567">
    <property type="entry name" value="TUDOR"/>
    <property type="match status" value="3"/>
</dbReference>
<dbReference type="SMART" id="SM00333">
    <property type="entry name" value="TUDOR"/>
    <property type="match status" value="3"/>
</dbReference>
<dbReference type="AlphaFoldDB" id="A0A1B6CFC5"/>
<accession>A0A1B6CFC5</accession>
<dbReference type="EMBL" id="GEDC01025258">
    <property type="protein sequence ID" value="JAS12040.1"/>
    <property type="molecule type" value="Transcribed_RNA"/>
</dbReference>
<dbReference type="InterPro" id="IPR041966">
    <property type="entry name" value="LOTUS-like"/>
</dbReference>
<sequence>MRPIAPARKPFIKEAWIPPLISRRRPQKVPLSITLNNNNQGNSSKNSRMVMVGAGHYSPPTSPVQASYPTSKPKHNLPPRLQKKTFSQEFSANLLSHPLNVDTDYASEARGKNFDSPLFPAPISENSAPLRDKTITTPFSPSLAVACGRAKAEAEELEILKKNYGEPTEEAEELQNLRKNYAEPTEEAEALMELKKEYSTINLPSDSNQQEKLNLPRSRHDYLTQNRLQKGMTNNWRALQLNEFCEKLKNYSLKNGWPDPIYKIFPRTEKYVEVFTCTVKFGTDQCVSTYPNEYKIPEMAREMAAKGACEKIDKMEEDALRNSYKITEDINEMCERMSKIVNPHPNGVWADSVLKTYQTTHGENPPEGWVNMFATSPTVIATRVSDDRVIFTPNTASLNTVLSAPIKHEETLQMPDLVMPAEIQWSVYITSVNSVTEIWARLIGDDYSAKFENMTTEMEMHYLNISAKEIVLNPQVNNFYAAPFEDTWFRVHVKDIVNGKAICWLIDHGEYEEFHVEKLFKLDKKFYSLPKQIFRCQLFGLEDYADEKILTNLMIEMLPGKIFVANIESRDTSKDIITLVLYDTSTDEDVNVNEKLTTTLLIEASKDQLPAEGSLKEVYVIHISSKGEVFVQVRGTVYNYLIKMLDELDSKIIEENRVKSLSELVLNKLYIAQYEYGGDKRWHRVIILDSQIMTNKVSVKYVDWGNSHIVNVHDLVDIGSTPSLLSHLPHQAIMVHLDNVLPESINDEKVKRIISLLSYEEQVLIKVVSLKGKVPIVEIFKRQYPGALLGSINNTIAFDPQINKSQEVAKPKVLAQKTNPGKVLGKRLPVRALQPPDTPNYSSESFNIFVSMSASPSNFSIQPRDYNEGLQKMKKEMNDFYNTHSTPLKNNDIKEGELYAVCKEGNWYRAILIKFIEYADACVYFCDYGNVTSVNFSEMRELQPKFKILPYLAVKAKLYGIAPRHSDWSVEDCLRFQNLVCDKVLTSYVMDIVPDVLNTSDSVLSLKIMDKDVDIADLLISEGCAIKIYD</sequence>
<evidence type="ECO:0000259" key="1">
    <source>
        <dbReference type="PROSITE" id="PS50304"/>
    </source>
</evidence>
<name>A0A1B6CFC5_9HEMI</name>
<dbReference type="PANTHER" id="PTHR22948:SF77">
    <property type="entry name" value="SERINE_THREONINE-PROTEIN KINASE 31-LIKE ISOFORM X1"/>
    <property type="match status" value="1"/>
</dbReference>
<dbReference type="CDD" id="cd00048">
    <property type="entry name" value="DSRM_SF"/>
    <property type="match status" value="1"/>
</dbReference>
<evidence type="ECO:0000313" key="3">
    <source>
        <dbReference type="EMBL" id="JAS12040.1"/>
    </source>
</evidence>
<dbReference type="Gene3D" id="3.30.160.20">
    <property type="match status" value="1"/>
</dbReference>
<dbReference type="InterPro" id="IPR050621">
    <property type="entry name" value="Tudor_domain_containing"/>
</dbReference>
<organism evidence="3">
    <name type="scientific">Clastoptera arizonana</name>
    <name type="common">Arizona spittle bug</name>
    <dbReference type="NCBI Taxonomy" id="38151"/>
    <lineage>
        <taxon>Eukaryota</taxon>
        <taxon>Metazoa</taxon>
        <taxon>Ecdysozoa</taxon>
        <taxon>Arthropoda</taxon>
        <taxon>Hexapoda</taxon>
        <taxon>Insecta</taxon>
        <taxon>Pterygota</taxon>
        <taxon>Neoptera</taxon>
        <taxon>Paraneoptera</taxon>
        <taxon>Hemiptera</taxon>
        <taxon>Auchenorrhyncha</taxon>
        <taxon>Cercopoidea</taxon>
        <taxon>Clastopteridae</taxon>
        <taxon>Clastoptera</taxon>
    </lineage>
</organism>
<dbReference type="Gene3D" id="3.30.420.610">
    <property type="entry name" value="LOTUS domain-like"/>
    <property type="match status" value="1"/>
</dbReference>
<dbReference type="EMBL" id="GEDC01027454">
    <property type="protein sequence ID" value="JAS09844.1"/>
    <property type="molecule type" value="Transcribed_RNA"/>
</dbReference>
<reference evidence="3" key="1">
    <citation type="submission" date="2015-12" db="EMBL/GenBank/DDBJ databases">
        <title>De novo transcriptome assembly of four potential Pierce s Disease insect vectors from Arizona vineyards.</title>
        <authorList>
            <person name="Tassone E.E."/>
        </authorList>
    </citation>
    <scope>NUCLEOTIDE SEQUENCE</scope>
</reference>
<evidence type="ECO:0000313" key="2">
    <source>
        <dbReference type="EMBL" id="JAS09844.1"/>
    </source>
</evidence>
<dbReference type="Gene3D" id="2.30.30.140">
    <property type="match status" value="3"/>
</dbReference>
<feature type="domain" description="Tudor" evidence="1">
    <location>
        <begin position="892"/>
        <end position="949"/>
    </location>
</feature>
<dbReference type="SUPFAM" id="SSF63748">
    <property type="entry name" value="Tudor/PWWP/MBT"/>
    <property type="match status" value="3"/>
</dbReference>
<dbReference type="PANTHER" id="PTHR22948">
    <property type="entry name" value="TUDOR DOMAIN CONTAINING PROTEIN"/>
    <property type="match status" value="1"/>
</dbReference>
<proteinExistence type="predicted"/>
<dbReference type="GO" id="GO:0034587">
    <property type="term" value="P:piRNA processing"/>
    <property type="evidence" value="ECO:0007669"/>
    <property type="project" value="TreeGrafter"/>
</dbReference>
<dbReference type="InterPro" id="IPR035437">
    <property type="entry name" value="SNase_OB-fold_sf"/>
</dbReference>
<dbReference type="GO" id="GO:0030719">
    <property type="term" value="P:P granule organization"/>
    <property type="evidence" value="ECO:0007669"/>
    <property type="project" value="TreeGrafter"/>
</dbReference>
<dbReference type="Gene3D" id="2.40.50.90">
    <property type="match status" value="3"/>
</dbReference>
<protein>
    <recommendedName>
        <fullName evidence="1">Tudor domain-containing protein</fullName>
    </recommendedName>
</protein>